<dbReference type="AlphaFoldDB" id="A0AAD7FJD6"/>
<organism evidence="1 2">
    <name type="scientific">Roridomyces roridus</name>
    <dbReference type="NCBI Taxonomy" id="1738132"/>
    <lineage>
        <taxon>Eukaryota</taxon>
        <taxon>Fungi</taxon>
        <taxon>Dikarya</taxon>
        <taxon>Basidiomycota</taxon>
        <taxon>Agaricomycotina</taxon>
        <taxon>Agaricomycetes</taxon>
        <taxon>Agaricomycetidae</taxon>
        <taxon>Agaricales</taxon>
        <taxon>Marasmiineae</taxon>
        <taxon>Mycenaceae</taxon>
        <taxon>Roridomyces</taxon>
    </lineage>
</organism>
<name>A0AAD7FJD6_9AGAR</name>
<accession>A0AAD7FJD6</accession>
<dbReference type="Proteomes" id="UP001221142">
    <property type="component" value="Unassembled WGS sequence"/>
</dbReference>
<proteinExistence type="predicted"/>
<sequence length="63" mass="6960">MSLRYSVSPICLTYDLTCHAAAHSPTCSLYYTAIHSTLELNEDPEDFSGMPALDEPAQLRAKL</sequence>
<dbReference type="EMBL" id="JARKIF010000011">
    <property type="protein sequence ID" value="KAJ7627171.1"/>
    <property type="molecule type" value="Genomic_DNA"/>
</dbReference>
<reference evidence="1" key="1">
    <citation type="submission" date="2023-03" db="EMBL/GenBank/DDBJ databases">
        <title>Massive genome expansion in bonnet fungi (Mycena s.s.) driven by repeated elements and novel gene families across ecological guilds.</title>
        <authorList>
            <consortium name="Lawrence Berkeley National Laboratory"/>
            <person name="Harder C.B."/>
            <person name="Miyauchi S."/>
            <person name="Viragh M."/>
            <person name="Kuo A."/>
            <person name="Thoen E."/>
            <person name="Andreopoulos B."/>
            <person name="Lu D."/>
            <person name="Skrede I."/>
            <person name="Drula E."/>
            <person name="Henrissat B."/>
            <person name="Morin E."/>
            <person name="Kohler A."/>
            <person name="Barry K."/>
            <person name="LaButti K."/>
            <person name="Morin E."/>
            <person name="Salamov A."/>
            <person name="Lipzen A."/>
            <person name="Mereny Z."/>
            <person name="Hegedus B."/>
            <person name="Baldrian P."/>
            <person name="Stursova M."/>
            <person name="Weitz H."/>
            <person name="Taylor A."/>
            <person name="Grigoriev I.V."/>
            <person name="Nagy L.G."/>
            <person name="Martin F."/>
            <person name="Kauserud H."/>
        </authorList>
    </citation>
    <scope>NUCLEOTIDE SEQUENCE</scope>
    <source>
        <strain evidence="1">9284</strain>
    </source>
</reference>
<comment type="caution">
    <text evidence="1">The sequence shown here is derived from an EMBL/GenBank/DDBJ whole genome shotgun (WGS) entry which is preliminary data.</text>
</comment>
<protein>
    <submittedName>
        <fullName evidence="1">Uncharacterized protein</fullName>
    </submittedName>
</protein>
<keyword evidence="2" id="KW-1185">Reference proteome</keyword>
<gene>
    <name evidence="1" type="ORF">FB45DRAFT_1029532</name>
</gene>
<evidence type="ECO:0000313" key="2">
    <source>
        <dbReference type="Proteomes" id="UP001221142"/>
    </source>
</evidence>
<evidence type="ECO:0000313" key="1">
    <source>
        <dbReference type="EMBL" id="KAJ7627171.1"/>
    </source>
</evidence>